<keyword evidence="3" id="KW-0378">Hydrolase</keyword>
<accession>D5VSM2</accession>
<dbReference type="InterPro" id="IPR008928">
    <property type="entry name" value="6-hairpin_glycosidase_sf"/>
</dbReference>
<dbReference type="PANTHER" id="PTHR31616">
    <property type="entry name" value="TREHALASE"/>
    <property type="match status" value="1"/>
</dbReference>
<dbReference type="KEGG" id="mif:Metin_0911"/>
<dbReference type="GO" id="GO:0005975">
    <property type="term" value="P:carbohydrate metabolic process"/>
    <property type="evidence" value="ECO:0007669"/>
    <property type="project" value="InterPro"/>
</dbReference>
<dbReference type="Pfam" id="PF00723">
    <property type="entry name" value="Glyco_hydro_15"/>
    <property type="match status" value="1"/>
</dbReference>
<dbReference type="InterPro" id="IPR011613">
    <property type="entry name" value="GH15-like"/>
</dbReference>
<dbReference type="STRING" id="573063.Metin_0911"/>
<dbReference type="Gene3D" id="1.50.10.10">
    <property type="match status" value="1"/>
</dbReference>
<dbReference type="RefSeq" id="WP_013100321.1">
    <property type="nucleotide sequence ID" value="NC_014122.1"/>
</dbReference>
<evidence type="ECO:0000256" key="1">
    <source>
        <dbReference type="ARBA" id="ARBA00006188"/>
    </source>
</evidence>
<dbReference type="eggNOG" id="arCOG03285">
    <property type="taxonomic scope" value="Archaea"/>
</dbReference>
<sequence>MILGNSGLLIKFGDYGEMEYLFYPNVGYEAHFFDGLFAVYDKNIKWCWDFKVSQVLEDFYLKSIYKGRDLEIVVKDYIPISHDVLIKDIFIKNFGEKRNLKFFFYENLRVGEPPKENVVKYIDGNIVKIANDYIFLISSSKKPSSYQCGHRYDKDSAYIDIENGILKENDESRGVLTDSALCWEFEIDRSYNFKIFILSQYKSNLDIALEQMKVIKHQISNIKNITMTYYSRVLENALKNIDKEYLSYRKIIEKALINLLFLSDRSGGIIASPSLHPDYRYVWGRDGSYIAIALLLYGIKFPAERFFKFMAKVQNPNGSWLQNYFVNGKPRLTGEQIDQAGSVIWALNVYNRLYGNKEFLERLWDMVEKAGNYLANSIFKPCFDLWEEKFAVFSYTTGAIYAGLKSAIEIGISLNKDIDESWYRSLERLKRDVNKLYSEEKGRFLKSINPIFEEIDTSILGLSYPFNLVKFEDERMIKTAEAIEKAFNYRVGGIGRYPEDCYFGGNPWIITTLWLSLYYKKLYEILNISKYKDKSNQLFKWCLKYSFEGLFPEQVHKDLGVPVSALPLGWSNAMFLIYTAKRRDIIIP</sequence>
<protein>
    <submittedName>
        <fullName evidence="3">Glycoside hydrolase 15-related protein</fullName>
    </submittedName>
</protein>
<dbReference type="AlphaFoldDB" id="D5VSM2"/>
<dbReference type="HOGENOM" id="CLU_028187_0_0_2"/>
<dbReference type="GO" id="GO:0004553">
    <property type="term" value="F:hydrolase activity, hydrolyzing O-glycosyl compounds"/>
    <property type="evidence" value="ECO:0007669"/>
    <property type="project" value="TreeGrafter"/>
</dbReference>
<evidence type="ECO:0000313" key="3">
    <source>
        <dbReference type="EMBL" id="ADG13575.1"/>
    </source>
</evidence>
<feature type="domain" description="GH15-like" evidence="2">
    <location>
        <begin position="265"/>
        <end position="525"/>
    </location>
</feature>
<name>D5VSM2_METIM</name>
<dbReference type="CAZy" id="GH15">
    <property type="family name" value="Glycoside Hydrolase Family 15"/>
</dbReference>
<dbReference type="EMBL" id="CP002009">
    <property type="protein sequence ID" value="ADG13575.1"/>
    <property type="molecule type" value="Genomic_DNA"/>
</dbReference>
<proteinExistence type="inferred from homology"/>
<gene>
    <name evidence="3" type="ordered locus">Metin_0911</name>
</gene>
<comment type="similarity">
    <text evidence="1">Belongs to the glycosyl hydrolase 15 family.</text>
</comment>
<dbReference type="GeneID" id="9131925"/>
<dbReference type="SUPFAM" id="SSF48208">
    <property type="entry name" value="Six-hairpin glycosidases"/>
    <property type="match status" value="1"/>
</dbReference>
<dbReference type="Proteomes" id="UP000002061">
    <property type="component" value="Chromosome"/>
</dbReference>
<evidence type="ECO:0000259" key="2">
    <source>
        <dbReference type="Pfam" id="PF00723"/>
    </source>
</evidence>
<keyword evidence="4" id="KW-1185">Reference proteome</keyword>
<dbReference type="OrthoDB" id="36362at2157"/>
<dbReference type="PANTHER" id="PTHR31616:SF0">
    <property type="entry name" value="GLUCAN 1,4-ALPHA-GLUCOSIDASE"/>
    <property type="match status" value="1"/>
</dbReference>
<evidence type="ECO:0000313" key="4">
    <source>
        <dbReference type="Proteomes" id="UP000002061"/>
    </source>
</evidence>
<dbReference type="InterPro" id="IPR012341">
    <property type="entry name" value="6hp_glycosidase-like_sf"/>
</dbReference>
<organism evidence="3 4">
    <name type="scientific">Methanocaldococcus infernus (strain DSM 11812 / JCM 15783 / ME)</name>
    <dbReference type="NCBI Taxonomy" id="573063"/>
    <lineage>
        <taxon>Archaea</taxon>
        <taxon>Methanobacteriati</taxon>
        <taxon>Methanobacteriota</taxon>
        <taxon>Methanomada group</taxon>
        <taxon>Methanococci</taxon>
        <taxon>Methanococcales</taxon>
        <taxon>Methanocaldococcaceae</taxon>
        <taxon>Methanocaldococcus</taxon>
    </lineage>
</organism>
<reference evidence="3" key="1">
    <citation type="submission" date="2010-04" db="EMBL/GenBank/DDBJ databases">
        <title>Complete sequence of Methanocaldococcus infernus ME.</title>
        <authorList>
            <consortium name="US DOE Joint Genome Institute"/>
            <person name="Lucas S."/>
            <person name="Copeland A."/>
            <person name="Lapidus A."/>
            <person name="Cheng J.-F."/>
            <person name="Bruce D."/>
            <person name="Goodwin L."/>
            <person name="Pitluck S."/>
            <person name="Munk A.C."/>
            <person name="Detter J.C."/>
            <person name="Han C."/>
            <person name="Tapia R."/>
            <person name="Land M."/>
            <person name="Hauser L."/>
            <person name="Kyrpides N."/>
            <person name="Mikhailova N."/>
            <person name="Sieprawska-Lupa M."/>
            <person name="Whitman W.B."/>
            <person name="Woyke T."/>
        </authorList>
    </citation>
    <scope>NUCLEOTIDE SEQUENCE [LARGE SCALE GENOMIC DNA]</scope>
    <source>
        <strain evidence="3">ME</strain>
    </source>
</reference>